<dbReference type="EMBL" id="JARTCD010000044">
    <property type="protein sequence ID" value="KAJ8655969.1"/>
    <property type="molecule type" value="Genomic_DNA"/>
</dbReference>
<evidence type="ECO:0000313" key="2">
    <source>
        <dbReference type="Proteomes" id="UP001234581"/>
    </source>
</evidence>
<evidence type="ECO:0008006" key="3">
    <source>
        <dbReference type="Google" id="ProtNLM"/>
    </source>
</evidence>
<comment type="caution">
    <text evidence="1">The sequence shown here is derived from an EMBL/GenBank/DDBJ whole genome shotgun (WGS) entry which is preliminary data.</text>
</comment>
<evidence type="ECO:0000313" key="1">
    <source>
        <dbReference type="EMBL" id="KAJ8655969.1"/>
    </source>
</evidence>
<protein>
    <recommendedName>
        <fullName evidence="3">Heterokaryon incompatibility domain-containing protein</fullName>
    </recommendedName>
</protein>
<dbReference type="RefSeq" id="XP_058340882.1">
    <property type="nucleotide sequence ID" value="XM_058488412.1"/>
</dbReference>
<sequence length="412" mass="48236">MTSDSDGVDDLFKIKIDKGNKHKRFFEKGLNALLADPRFLLLYVPENDGKMKVIRPANDAYHQERIKRKINESKDIPSFYYTLSHLWGMELSSEDSQYYWDEIKDYVDDEEGCPMEPVSVRPEKRVSLLLLLKDHPGSYWWIDTLCARTDTSLDITGDIYSCCLECIVLLDCGPSLIPELFPLMEEGLFSDEDHQYRFRKLTHLVSLLSDLKQCQWWNLLRTWQEIVLPFGEVRLMAETVTHQTQSSTITVDDLLNKFGDVPYLTLNFERRCAGHIGPSRRMFLSELNDWMREISYARKFSKQRIGIQTSREFYNLIEALANCRRACMNPVDYVYGVLGMFQISMPRMSDPVRVWRLFLSKLDSYMDMYGLRSMATFDYVLYMTISDGAHQLDLEKAENTADVYRHLLNLRN</sequence>
<dbReference type="Proteomes" id="UP001234581">
    <property type="component" value="Unassembled WGS sequence"/>
</dbReference>
<dbReference type="GeneID" id="83215816"/>
<accession>A0AAD7XT44</accession>
<dbReference type="AlphaFoldDB" id="A0AAD7XT44"/>
<gene>
    <name evidence="1" type="ORF">O0I10_008409</name>
</gene>
<proteinExistence type="predicted"/>
<reference evidence="1 2" key="1">
    <citation type="submission" date="2023-03" db="EMBL/GenBank/DDBJ databases">
        <title>Genome sequence of Lichtheimia ornata CBS 291.66.</title>
        <authorList>
            <person name="Mohabir J.T."/>
            <person name="Shea T.P."/>
            <person name="Kurbessoian T."/>
            <person name="Berby B."/>
            <person name="Fontaine J."/>
            <person name="Livny J."/>
            <person name="Gnirke A."/>
            <person name="Stajich J.E."/>
            <person name="Cuomo C.A."/>
        </authorList>
    </citation>
    <scope>NUCLEOTIDE SEQUENCE [LARGE SCALE GENOMIC DNA]</scope>
    <source>
        <strain evidence="1">CBS 291.66</strain>
    </source>
</reference>
<keyword evidence="2" id="KW-1185">Reference proteome</keyword>
<organism evidence="1 2">
    <name type="scientific">Lichtheimia ornata</name>
    <dbReference type="NCBI Taxonomy" id="688661"/>
    <lineage>
        <taxon>Eukaryota</taxon>
        <taxon>Fungi</taxon>
        <taxon>Fungi incertae sedis</taxon>
        <taxon>Mucoromycota</taxon>
        <taxon>Mucoromycotina</taxon>
        <taxon>Mucoromycetes</taxon>
        <taxon>Mucorales</taxon>
        <taxon>Lichtheimiaceae</taxon>
        <taxon>Lichtheimia</taxon>
    </lineage>
</organism>
<name>A0AAD7XT44_9FUNG</name>